<keyword evidence="2" id="KW-1185">Reference proteome</keyword>
<dbReference type="Proteomes" id="UP000663181">
    <property type="component" value="Chromosome"/>
</dbReference>
<dbReference type="EMBL" id="CP064030">
    <property type="protein sequence ID" value="QRN53695.1"/>
    <property type="molecule type" value="Genomic_DNA"/>
</dbReference>
<reference evidence="1 2" key="1">
    <citation type="submission" date="2020-10" db="EMBL/GenBank/DDBJ databases">
        <title>Phylogeny of dyella-like bacteria.</title>
        <authorList>
            <person name="Fu J."/>
        </authorList>
    </citation>
    <scope>NUCLEOTIDE SEQUENCE [LARGE SCALE GENOMIC DNA]</scope>
    <source>
        <strain evidence="1 2">DHOB09</strain>
    </source>
</reference>
<accession>A0ABX7GTB7</accession>
<proteinExistence type="predicted"/>
<dbReference type="RefSeq" id="WP_188795838.1">
    <property type="nucleotide sequence ID" value="NZ_BMIZ01000001.1"/>
</dbReference>
<sequence>MANGRRGQATDIKWHSLGGMMMGDFRITPGFLSARPSFFFAPFWFKLLDHLVQKGLANLPGLHSNN</sequence>
<evidence type="ECO:0000313" key="2">
    <source>
        <dbReference type="Proteomes" id="UP000663181"/>
    </source>
</evidence>
<protein>
    <submittedName>
        <fullName evidence="1">Uncharacterized protein</fullName>
    </submittedName>
</protein>
<evidence type="ECO:0000313" key="1">
    <source>
        <dbReference type="EMBL" id="QRN53695.1"/>
    </source>
</evidence>
<name>A0ABX7GTB7_9GAMM</name>
<organism evidence="1 2">
    <name type="scientific">Dyella caseinilytica</name>
    <dbReference type="NCBI Taxonomy" id="1849581"/>
    <lineage>
        <taxon>Bacteria</taxon>
        <taxon>Pseudomonadati</taxon>
        <taxon>Pseudomonadota</taxon>
        <taxon>Gammaproteobacteria</taxon>
        <taxon>Lysobacterales</taxon>
        <taxon>Rhodanobacteraceae</taxon>
        <taxon>Dyella</taxon>
    </lineage>
</organism>
<gene>
    <name evidence="1" type="ORF">ISN74_20245</name>
</gene>